<dbReference type="InterPro" id="IPR029058">
    <property type="entry name" value="AB_hydrolase_fold"/>
</dbReference>
<protein>
    <submittedName>
        <fullName evidence="1">Alpha/beta hydrolase</fullName>
    </submittedName>
</protein>
<accession>A0A520N498</accession>
<dbReference type="EMBL" id="SHBF01000003">
    <property type="protein sequence ID" value="RZO28321.1"/>
    <property type="molecule type" value="Genomic_DNA"/>
</dbReference>
<dbReference type="Proteomes" id="UP000318710">
    <property type="component" value="Unassembled WGS sequence"/>
</dbReference>
<keyword evidence="1" id="KW-0378">Hydrolase</keyword>
<dbReference type="AlphaFoldDB" id="A0A520N498"/>
<dbReference type="GO" id="GO:0016787">
    <property type="term" value="F:hydrolase activity"/>
    <property type="evidence" value="ECO:0007669"/>
    <property type="project" value="UniProtKB-KW"/>
</dbReference>
<dbReference type="SUPFAM" id="SSF53474">
    <property type="entry name" value="alpha/beta-Hydrolases"/>
    <property type="match status" value="1"/>
</dbReference>
<name>A0A520N498_9GAMM</name>
<organism evidence="1 2">
    <name type="scientific">SAR86 cluster bacterium</name>
    <dbReference type="NCBI Taxonomy" id="2030880"/>
    <lineage>
        <taxon>Bacteria</taxon>
        <taxon>Pseudomonadati</taxon>
        <taxon>Pseudomonadota</taxon>
        <taxon>Gammaproteobacteria</taxon>
        <taxon>SAR86 cluster</taxon>
    </lineage>
</organism>
<evidence type="ECO:0000313" key="1">
    <source>
        <dbReference type="EMBL" id="RZO28321.1"/>
    </source>
</evidence>
<sequence>MKIYLWIILIISFDIKSDISIKELDLKEVFKSGRSLISLDNGLHYLEEELDIQNTLFIGVHGSDSEGYEWIYPLITLDSKQNLMSFFRYNDNLCPNRAYEILFSEINSLLDQNKNIDKVVLMGHSYGAMIIAMFSETWINEVPLTLHAVAGPLTGPIPSEFRLGLFNKICNYSAPKFTRDNVNLFQWRTIKELDGAFNNLDYDPQIIEVEGSTVTRLPKTYNGRRLGHNWSISWVADQIKK</sequence>
<evidence type="ECO:0000313" key="2">
    <source>
        <dbReference type="Proteomes" id="UP000318710"/>
    </source>
</evidence>
<comment type="caution">
    <text evidence="1">The sequence shown here is derived from an EMBL/GenBank/DDBJ whole genome shotgun (WGS) entry which is preliminary data.</text>
</comment>
<reference evidence="1 2" key="1">
    <citation type="submission" date="2019-02" db="EMBL/GenBank/DDBJ databases">
        <title>Prokaryotic population dynamics and viral predation in marine succession experiment using metagenomics: the confinement effect.</title>
        <authorList>
            <person name="Haro-Moreno J.M."/>
            <person name="Rodriguez-Valera F."/>
            <person name="Lopez-Perez M."/>
        </authorList>
    </citation>
    <scope>NUCLEOTIDE SEQUENCE [LARGE SCALE GENOMIC DNA]</scope>
    <source>
        <strain evidence="1">MED-G160</strain>
    </source>
</reference>
<dbReference type="Gene3D" id="3.40.50.1820">
    <property type="entry name" value="alpha/beta hydrolase"/>
    <property type="match status" value="1"/>
</dbReference>
<proteinExistence type="predicted"/>
<gene>
    <name evidence="1" type="ORF">EVA93_00840</name>
</gene>